<evidence type="ECO:0000259" key="1">
    <source>
        <dbReference type="Pfam" id="PF05076"/>
    </source>
</evidence>
<gene>
    <name evidence="2" type="ORF">M8542_37905</name>
</gene>
<dbReference type="EMBL" id="JAMXQV010000026">
    <property type="protein sequence ID" value="MCR6488620.1"/>
    <property type="molecule type" value="Genomic_DNA"/>
</dbReference>
<dbReference type="Pfam" id="PF05076">
    <property type="entry name" value="SUFU"/>
    <property type="match status" value="1"/>
</dbReference>
<evidence type="ECO:0000313" key="2">
    <source>
        <dbReference type="EMBL" id="MCR6488620.1"/>
    </source>
</evidence>
<proteinExistence type="predicted"/>
<evidence type="ECO:0000313" key="3">
    <source>
        <dbReference type="Proteomes" id="UP001144096"/>
    </source>
</evidence>
<organism evidence="2 3">
    <name type="scientific">Amycolatopsis iheyensis</name>
    <dbReference type="NCBI Taxonomy" id="2945988"/>
    <lineage>
        <taxon>Bacteria</taxon>
        <taxon>Bacillati</taxon>
        <taxon>Actinomycetota</taxon>
        <taxon>Actinomycetes</taxon>
        <taxon>Pseudonocardiales</taxon>
        <taxon>Pseudonocardiaceae</taxon>
        <taxon>Amycolatopsis</taxon>
    </lineage>
</organism>
<name>A0A9X2SQG1_9PSEU</name>
<comment type="caution">
    <text evidence="2">The sequence shown here is derived from an EMBL/GenBank/DDBJ whole genome shotgun (WGS) entry which is preliminary data.</text>
</comment>
<dbReference type="AlphaFoldDB" id="A0A9X2SQG1"/>
<reference evidence="2" key="1">
    <citation type="submission" date="2022-06" db="EMBL/GenBank/DDBJ databases">
        <title>Amycolatopsis iheyaensis sp. nov., a new species of the genus Amycolatopsis isolated from soil in Iheya island, Japan.</title>
        <authorList>
            <person name="Ngamcharungchit C."/>
            <person name="Kanto H."/>
            <person name="Take A."/>
            <person name="Intra B."/>
            <person name="Matsumoto A."/>
            <person name="Panbangred W."/>
            <person name="Inahashi Y."/>
        </authorList>
    </citation>
    <scope>NUCLEOTIDE SEQUENCE</scope>
    <source>
        <strain evidence="2">OK19-0408</strain>
    </source>
</reference>
<feature type="domain" description="Suppressor of fused-like" evidence="1">
    <location>
        <begin position="30"/>
        <end position="175"/>
    </location>
</feature>
<accession>A0A9X2SQG1</accession>
<dbReference type="InterPro" id="IPR020941">
    <property type="entry name" value="SUFU-like_domain"/>
</dbReference>
<keyword evidence="3" id="KW-1185">Reference proteome</keyword>
<dbReference type="Proteomes" id="UP001144096">
    <property type="component" value="Unassembled WGS sequence"/>
</dbReference>
<dbReference type="RefSeq" id="WP_257925173.1">
    <property type="nucleotide sequence ID" value="NZ_JAMXQV010000026.1"/>
</dbReference>
<sequence length="181" mass="19319">MGLIEHLEARLGALTGGWKRDGFQVGAFEGAFGAKWFATVGLSRHPLHSRASGRHLWLELIVGSYPSGPVNGLPHLLGQVADELLVSGQALLRGDVLGPRGPFAPGSAMEALYAAIPVYFDDEFAAADVDDGNRAAIVWLTPISAGEAAYVASHGWNAFEDELIKHDPDLLDLGRAELPLR</sequence>
<protein>
    <submittedName>
        <fullName evidence="2">Suppressor of fused domain protein</fullName>
    </submittedName>
</protein>